<gene>
    <name evidence="1" type="ORF">L6452_12899</name>
</gene>
<reference evidence="2" key="1">
    <citation type="journal article" date="2022" name="Mol. Ecol. Resour.">
        <title>The genomes of chicory, endive, great burdock and yacon provide insights into Asteraceae palaeo-polyploidization history and plant inulin production.</title>
        <authorList>
            <person name="Fan W."/>
            <person name="Wang S."/>
            <person name="Wang H."/>
            <person name="Wang A."/>
            <person name="Jiang F."/>
            <person name="Liu H."/>
            <person name="Zhao H."/>
            <person name="Xu D."/>
            <person name="Zhang Y."/>
        </authorList>
    </citation>
    <scope>NUCLEOTIDE SEQUENCE [LARGE SCALE GENOMIC DNA]</scope>
    <source>
        <strain evidence="2">cv. Niubang</strain>
    </source>
</reference>
<evidence type="ECO:0000313" key="2">
    <source>
        <dbReference type="Proteomes" id="UP001055879"/>
    </source>
</evidence>
<protein>
    <submittedName>
        <fullName evidence="1">Uncharacterized protein</fullName>
    </submittedName>
</protein>
<keyword evidence="2" id="KW-1185">Reference proteome</keyword>
<organism evidence="1 2">
    <name type="scientific">Arctium lappa</name>
    <name type="common">Greater burdock</name>
    <name type="synonym">Lappa major</name>
    <dbReference type="NCBI Taxonomy" id="4217"/>
    <lineage>
        <taxon>Eukaryota</taxon>
        <taxon>Viridiplantae</taxon>
        <taxon>Streptophyta</taxon>
        <taxon>Embryophyta</taxon>
        <taxon>Tracheophyta</taxon>
        <taxon>Spermatophyta</taxon>
        <taxon>Magnoliopsida</taxon>
        <taxon>eudicotyledons</taxon>
        <taxon>Gunneridae</taxon>
        <taxon>Pentapetalae</taxon>
        <taxon>asterids</taxon>
        <taxon>campanulids</taxon>
        <taxon>Asterales</taxon>
        <taxon>Asteraceae</taxon>
        <taxon>Carduoideae</taxon>
        <taxon>Cardueae</taxon>
        <taxon>Arctiinae</taxon>
        <taxon>Arctium</taxon>
    </lineage>
</organism>
<comment type="caution">
    <text evidence="1">The sequence shown here is derived from an EMBL/GenBank/DDBJ whole genome shotgun (WGS) entry which is preliminary data.</text>
</comment>
<accession>A0ACB9CGN6</accession>
<dbReference type="EMBL" id="CM042050">
    <property type="protein sequence ID" value="KAI3733456.1"/>
    <property type="molecule type" value="Genomic_DNA"/>
</dbReference>
<sequence>MDWRQIANLIRERSHRVSTRTTQSVAIVALLISTFSIFMVVRLRGGKITNISNHPSGSCQFPAIYNFGDSNSDTGAVSAVFGHVLPPNGMTYFHKASGRYSDGRLIIDFIAERLGLPYLSAYLDSIGTNFRHGANFAASGCTIQPADSLMLNRTFNPLTLDVQLLQFEQFKKQSSALYLEGSERSSDIKDRLPRPEDFSRALYAFDIGQNDLHAGIISMKEEQVKTYIPTIINEFAAVVEKLYQGGARTFWIHNTGPIGCLPFFVKNYPPSADNTDQVGCVKSYNELAQEFNKQLQDKVSQLGTRLQETSFVYVDVYSVKYSLISEANKHGFTDPLGQCIEQNGSVCTNPLEYISWDGIHYTEAANKWVVNHLQDGSVCAPKVPLTEACRTLADFRR</sequence>
<evidence type="ECO:0000313" key="1">
    <source>
        <dbReference type="EMBL" id="KAI3733456.1"/>
    </source>
</evidence>
<name>A0ACB9CGN6_ARCLA</name>
<proteinExistence type="predicted"/>
<reference evidence="1 2" key="2">
    <citation type="journal article" date="2022" name="Mol. Ecol. Resour.">
        <title>The genomes of chicory, endive, great burdock and yacon provide insights into Asteraceae paleo-polyploidization history and plant inulin production.</title>
        <authorList>
            <person name="Fan W."/>
            <person name="Wang S."/>
            <person name="Wang H."/>
            <person name="Wang A."/>
            <person name="Jiang F."/>
            <person name="Liu H."/>
            <person name="Zhao H."/>
            <person name="Xu D."/>
            <person name="Zhang Y."/>
        </authorList>
    </citation>
    <scope>NUCLEOTIDE SEQUENCE [LARGE SCALE GENOMIC DNA]</scope>
    <source>
        <strain evidence="2">cv. Niubang</strain>
    </source>
</reference>
<dbReference type="Proteomes" id="UP001055879">
    <property type="component" value="Linkage Group LG04"/>
</dbReference>